<dbReference type="GO" id="GO:0034272">
    <property type="term" value="C:phosphatidylinositol 3-kinase complex, class III, type II"/>
    <property type="evidence" value="ECO:0007669"/>
    <property type="project" value="TreeGrafter"/>
</dbReference>
<keyword evidence="2" id="KW-0418">Kinase</keyword>
<dbReference type="GO" id="GO:0016303">
    <property type="term" value="F:1-phosphatidylinositol-3-kinase activity"/>
    <property type="evidence" value="ECO:0007669"/>
    <property type="project" value="TreeGrafter"/>
</dbReference>
<dbReference type="GO" id="GO:0006897">
    <property type="term" value="P:endocytosis"/>
    <property type="evidence" value="ECO:0007669"/>
    <property type="project" value="TreeGrafter"/>
</dbReference>
<reference evidence="5" key="1">
    <citation type="journal article" date="2020" name="J. Eukaryot. Microbiol.">
        <title>De novo Sequencing, Assembly and Annotation of the Transcriptome for the Free-Living Testate Amoeba Arcella intermedia.</title>
        <authorList>
            <person name="Ribeiro G.M."/>
            <person name="Porfirio-Sousa A.L."/>
            <person name="Maurer-Alcala X.X."/>
            <person name="Katz L.A."/>
            <person name="Lahr D.J.G."/>
        </authorList>
    </citation>
    <scope>NUCLEOTIDE SEQUENCE</scope>
</reference>
<accession>A0A6B2L158</accession>
<sequence>MVALKHRNSSIPDTQIILKKGGDLRKDMYTQVAFYFFNTIWSNAPFLEEDRPYIYQYRVFPLLVNQKDDELFSCIEFVPNSSSTEKFNWKLILDYDIKTRRELHRSAAGGYIASWVLGVRDRHRDNMMMKDQKIFFHIDFEHILNQRTRGNDAPRIAIHNKMKSQLEKVNEWNDFVDLCAEAFSVLRTHTGIITSLISLLFAPIVNGNVEIVRRYITTSLMLSMPFDKGEENIRGHVRSGTSGVRIYIKNTLHTAGQTRSITNRENGVTRRITLKNSDSEDERSVTTTVDVETKRSTSVGNMIRRDDDEKSGNSARPKNQIIKKVSNIESESESEKTKREKYIAGLGARDQQSSRKSFDDKSILKIKTLPGGSKQSIQVPTKVTPKSAKKEENTEVIPTRPAVAPPELYPNDRLRSGSASDNSLRLEPKSEIILKKKKSSVFSAEESITKQHSSEAVYSPSVLIAEKLSPRSKKKAKRRSEDLTKKAKSSSRSSKAPLLEKKVSEEPDQVGQELPPCASQSIVNSTEPLLNPIVPTLVVEEINKT</sequence>
<name>A0A6B2L158_9EUKA</name>
<dbReference type="InterPro" id="IPR011009">
    <property type="entry name" value="Kinase-like_dom_sf"/>
</dbReference>
<dbReference type="InterPro" id="IPR015433">
    <property type="entry name" value="PI3/4_kinase"/>
</dbReference>
<dbReference type="InterPro" id="IPR018936">
    <property type="entry name" value="PI3/4_kinase_CS"/>
</dbReference>
<evidence type="ECO:0000256" key="2">
    <source>
        <dbReference type="ARBA" id="ARBA00022777"/>
    </source>
</evidence>
<dbReference type="GO" id="GO:0000045">
    <property type="term" value="P:autophagosome assembly"/>
    <property type="evidence" value="ECO:0007669"/>
    <property type="project" value="TreeGrafter"/>
</dbReference>
<dbReference type="Gene3D" id="3.30.1010.10">
    <property type="entry name" value="Phosphatidylinositol 3-kinase Catalytic Subunit, Chain A, domain 4"/>
    <property type="match status" value="1"/>
</dbReference>
<dbReference type="SUPFAM" id="SSF56112">
    <property type="entry name" value="Protein kinase-like (PK-like)"/>
    <property type="match status" value="1"/>
</dbReference>
<proteinExistence type="predicted"/>
<dbReference type="InterPro" id="IPR000403">
    <property type="entry name" value="PI3/4_kinase_cat_dom"/>
</dbReference>
<dbReference type="InterPro" id="IPR036940">
    <property type="entry name" value="PI3/4_kinase_cat_sf"/>
</dbReference>
<feature type="region of interest" description="Disordered" evidence="3">
    <location>
        <begin position="343"/>
        <end position="362"/>
    </location>
</feature>
<dbReference type="Pfam" id="PF00454">
    <property type="entry name" value="PI3_PI4_kinase"/>
    <property type="match status" value="1"/>
</dbReference>
<feature type="region of interest" description="Disordered" evidence="3">
    <location>
        <begin position="367"/>
        <end position="429"/>
    </location>
</feature>
<evidence type="ECO:0000256" key="3">
    <source>
        <dbReference type="SAM" id="MobiDB-lite"/>
    </source>
</evidence>
<dbReference type="EMBL" id="GIBP01001646">
    <property type="protein sequence ID" value="NDV30615.1"/>
    <property type="molecule type" value="Transcribed_RNA"/>
</dbReference>
<feature type="region of interest" description="Disordered" evidence="3">
    <location>
        <begin position="275"/>
        <end position="319"/>
    </location>
</feature>
<feature type="compositionally biased region" description="Polar residues" evidence="3">
    <location>
        <begin position="285"/>
        <end position="300"/>
    </location>
</feature>
<protein>
    <recommendedName>
        <fullName evidence="4">PI3K/PI4K catalytic domain-containing protein</fullName>
    </recommendedName>
</protein>
<dbReference type="Gene3D" id="1.10.1070.11">
    <property type="entry name" value="Phosphatidylinositol 3-/4-kinase, catalytic domain"/>
    <property type="match status" value="1"/>
</dbReference>
<dbReference type="GO" id="GO:0000407">
    <property type="term" value="C:phagophore assembly site"/>
    <property type="evidence" value="ECO:0007669"/>
    <property type="project" value="TreeGrafter"/>
</dbReference>
<dbReference type="GO" id="GO:0034271">
    <property type="term" value="C:phosphatidylinositol 3-kinase complex, class III, type I"/>
    <property type="evidence" value="ECO:0007669"/>
    <property type="project" value="TreeGrafter"/>
</dbReference>
<dbReference type="AlphaFoldDB" id="A0A6B2L158"/>
<keyword evidence="1" id="KW-0808">Transferase</keyword>
<dbReference type="GO" id="GO:0005768">
    <property type="term" value="C:endosome"/>
    <property type="evidence" value="ECO:0007669"/>
    <property type="project" value="TreeGrafter"/>
</dbReference>
<dbReference type="GO" id="GO:0048015">
    <property type="term" value="P:phosphatidylinositol-mediated signaling"/>
    <property type="evidence" value="ECO:0007669"/>
    <property type="project" value="TreeGrafter"/>
</dbReference>
<organism evidence="5">
    <name type="scientific">Arcella intermedia</name>
    <dbReference type="NCBI Taxonomy" id="1963864"/>
    <lineage>
        <taxon>Eukaryota</taxon>
        <taxon>Amoebozoa</taxon>
        <taxon>Tubulinea</taxon>
        <taxon>Elardia</taxon>
        <taxon>Arcellinida</taxon>
        <taxon>Sphaerothecina</taxon>
        <taxon>Arcellidae</taxon>
        <taxon>Arcella</taxon>
    </lineage>
</organism>
<dbReference type="PROSITE" id="PS00916">
    <property type="entry name" value="PI3_4_KINASE_2"/>
    <property type="match status" value="1"/>
</dbReference>
<dbReference type="PROSITE" id="PS50290">
    <property type="entry name" value="PI3_4_KINASE_3"/>
    <property type="match status" value="1"/>
</dbReference>
<dbReference type="PANTHER" id="PTHR10048:SF7">
    <property type="entry name" value="PHOSPHATIDYLINOSITOL 3-KINASE CATALYTIC SUBUNIT TYPE 3"/>
    <property type="match status" value="1"/>
</dbReference>
<feature type="region of interest" description="Disordered" evidence="3">
    <location>
        <begin position="442"/>
        <end position="516"/>
    </location>
</feature>
<evidence type="ECO:0000259" key="4">
    <source>
        <dbReference type="PROSITE" id="PS50290"/>
    </source>
</evidence>
<dbReference type="PANTHER" id="PTHR10048">
    <property type="entry name" value="PHOSPHATIDYLINOSITOL KINASE"/>
    <property type="match status" value="1"/>
</dbReference>
<dbReference type="GO" id="GO:0005777">
    <property type="term" value="C:peroxisome"/>
    <property type="evidence" value="ECO:0007669"/>
    <property type="project" value="TreeGrafter"/>
</dbReference>
<feature type="domain" description="PI3K/PI4K catalytic" evidence="4">
    <location>
        <begin position="1"/>
        <end position="245"/>
    </location>
</feature>
<dbReference type="SMART" id="SM00146">
    <property type="entry name" value="PI3Kc"/>
    <property type="match status" value="1"/>
</dbReference>
<evidence type="ECO:0000256" key="1">
    <source>
        <dbReference type="ARBA" id="ARBA00022679"/>
    </source>
</evidence>
<evidence type="ECO:0000313" key="5">
    <source>
        <dbReference type="EMBL" id="NDV30615.1"/>
    </source>
</evidence>
<feature type="compositionally biased region" description="Basic and acidic residues" evidence="3">
    <location>
        <begin position="352"/>
        <end position="362"/>
    </location>
</feature>